<comment type="caution">
    <text evidence="1">The sequence shown here is derived from an EMBL/GenBank/DDBJ whole genome shotgun (WGS) entry which is preliminary data.</text>
</comment>
<reference evidence="1" key="1">
    <citation type="submission" date="2023-04" db="EMBL/GenBank/DDBJ databases">
        <title>Draft Genome sequencing of Naganishia species isolated from polar environments using Oxford Nanopore Technology.</title>
        <authorList>
            <person name="Leo P."/>
            <person name="Venkateswaran K."/>
        </authorList>
    </citation>
    <scope>NUCLEOTIDE SEQUENCE</scope>
    <source>
        <strain evidence="1">MNA-CCFEE 5425</strain>
    </source>
</reference>
<dbReference type="Proteomes" id="UP001243375">
    <property type="component" value="Unassembled WGS sequence"/>
</dbReference>
<name>A0ACC2XE30_9TREE</name>
<accession>A0ACC2XE30</accession>
<evidence type="ECO:0000313" key="1">
    <source>
        <dbReference type="EMBL" id="KAJ9121636.1"/>
    </source>
</evidence>
<evidence type="ECO:0000313" key="2">
    <source>
        <dbReference type="Proteomes" id="UP001243375"/>
    </source>
</evidence>
<gene>
    <name evidence="1" type="ORF">QFC22_002256</name>
</gene>
<protein>
    <submittedName>
        <fullName evidence="1">Uncharacterized protein</fullName>
    </submittedName>
</protein>
<dbReference type="EMBL" id="JASBWU010000005">
    <property type="protein sequence ID" value="KAJ9121636.1"/>
    <property type="molecule type" value="Genomic_DNA"/>
</dbReference>
<organism evidence="1 2">
    <name type="scientific">Naganishia vaughanmartiniae</name>
    <dbReference type="NCBI Taxonomy" id="1424756"/>
    <lineage>
        <taxon>Eukaryota</taxon>
        <taxon>Fungi</taxon>
        <taxon>Dikarya</taxon>
        <taxon>Basidiomycota</taxon>
        <taxon>Agaricomycotina</taxon>
        <taxon>Tremellomycetes</taxon>
        <taxon>Filobasidiales</taxon>
        <taxon>Filobasidiaceae</taxon>
        <taxon>Naganishia</taxon>
    </lineage>
</organism>
<proteinExistence type="predicted"/>
<sequence>MEGTYNPPGFDLGKPITGSAGNGQQVGGGIGEVQALANPGSSEEKAAEKRLVNMAIGEDAERVRVHTFDPDATPAEKAIQASGGLLAPPAHPSPGRLGGSLSKLGSTGLGAVKKVGSTGLGTVQTVGSTGFGTVQTIGSTGIGAVQMVGSTGLGAAQTIGSTGIGAVQVIGSTGLGVVQNVGSAAKGVIGSPLSNSENEGARAIAIDRSTGSTDLAQPTVDLSDLDRASREEGQGINGEHVSAAPKSTHPHPHHLGLGTAKETVSGWIEAAGGKVSGSTLADSMDQEGRRTLESIFTEKIPKEFYGTAYHNAGIIIFAVLTTRVMTVLHMGWMGIAVLLACCMSIYSISIERTRARARDDIQRELTKVRLVSETETADWINSLLDRAWLIAEPLLSATVIAMVDDILKNSPLPPGLDSIRMTTFTLGNKAPRIDSIRTYPKTPDDEIIMEWALSFTPNDLEDLTPREARSKVNPKIALSVRIGKGFVGAGLPILLEDISFVGHLRIKLKLMSNFPHVKTVQVSFMTKPDFDYVLKPLTAFDINSIPGLSSFIKDQVHAILGPMMYDPNVFTIDLEQLLSGKPLDSAIGVIKVTIDSARGLKATKMGGGAPDPYVSLSLGVKSAVARTKTIESTSSPRWRETHYIMINSLMDSLALTVFDFNELRVDSRLGTVTHDLSTLVPGKQEILQAKILSEGKDRGELQYQLAFYPVEEPEVLADGTPGALPNRKTGIARLTIHQAKDFDMSKHSGTLSPYARLYLGSGSAKQPIFKTPTYKHSNSPAWEASTEFLVTDKTASQISIEVRDDKELAKDALLGQCSIPLSLLLTAKERQQDWYPLKNGGKIRLTLDWKPLNIQGFETGTAAYVPPIGIMRIWVKKAEDVKNVERGLEGGFNGKSDPYCRVLLFNRVLDRTDFIKNTLDPEWDTIIYAPVHSLEERLTLEVMDYQIVTRDRSLGKVDFPVSEYISQSGSEYIPTGSLDKVSPIQLGRGHGVKGRLFYEAKFIPCTRLKGGAKFPPISDEPYQPDTSFRGTYAQSRKSSMRSNRSTSRPMTLPSFNVSVTDIPEPIPETDVLKINPDAPDQSDSIQNSTSEGQDEEEADEEEAEDGVVLPREEILKHDCGILVMQVRSAQLSHKGRLEALLDGKYWPTFSTDRATSRTMTKWDEIGEFFVKEIDFSQITFQLNSAEENTKEDDHPTVIDLRPSQGGESSKIEICCKYVPVQITLEPRESINNMGQLRVDLIDGQGIRGADRSGKSDPYVVFNLNGEKVFKSGVQKKTLTPKWNEHFEVEVPSRTSALFEVEVYDWNQIENAKLLGKGVIDLAALESFTMSEVEVPLSSAKHGDKGSVRVRLVFTPHIVAKSRRDTTTFSQAGRAMSTVGAVPLGVGKGVGKGVFYTGKGLIHGVGSTVGFAGRKTGLIKKKDKHGNEVLVEESSGQIVDGHAPDLGYASSDGDARPIQHSTMAQTLNTEQVSGMGQPAEGQAGQAEAVNVTCLSGSNLVGSGSHDVKPYVQLTLGRKSYKTSHAKRAVDPEWNETFKFGLEENEHVLLVRVLDHKTMGKDKELGQTQIDISPYTRQGAQSSSQVVHLDNSQGFVMLQFDPVAGAPQMGRQRTPSINSKSGQPLASSPASKFSFRHRN</sequence>
<keyword evidence="2" id="KW-1185">Reference proteome</keyword>